<dbReference type="Pfam" id="PF17039">
    <property type="entry name" value="Glyco_tran_10_N"/>
    <property type="match status" value="1"/>
</dbReference>
<dbReference type="GO" id="GO:0008417">
    <property type="term" value="F:fucosyltransferase activity"/>
    <property type="evidence" value="ECO:0007669"/>
    <property type="project" value="InterPro"/>
</dbReference>
<evidence type="ECO:0000259" key="13">
    <source>
        <dbReference type="Pfam" id="PF00852"/>
    </source>
</evidence>
<dbReference type="InterPro" id="IPR031481">
    <property type="entry name" value="Glyco_tran_10_N"/>
</dbReference>
<dbReference type="Pfam" id="PF00852">
    <property type="entry name" value="Glyco_transf_10"/>
    <property type="match status" value="1"/>
</dbReference>
<dbReference type="PANTHER" id="PTHR48438:SF1">
    <property type="entry name" value="ALPHA-(1,3)-FUCOSYLTRANSFERASE C-RELATED"/>
    <property type="match status" value="1"/>
</dbReference>
<evidence type="ECO:0000256" key="4">
    <source>
        <dbReference type="ARBA" id="ARBA00022676"/>
    </source>
</evidence>
<name>A0A8X6UKJ3_NEPPI</name>
<gene>
    <name evidence="16" type="primary">FucTC</name>
    <name evidence="15" type="ORF">NPIL_480921</name>
    <name evidence="16" type="ORF">NPIL_631641</name>
</gene>
<dbReference type="InterPro" id="IPR038577">
    <property type="entry name" value="GT10-like_C_sf"/>
</dbReference>
<evidence type="ECO:0000256" key="9">
    <source>
        <dbReference type="ARBA" id="ARBA00023034"/>
    </source>
</evidence>
<dbReference type="EMBL" id="BMAW01103376">
    <property type="protein sequence ID" value="GFT08824.1"/>
    <property type="molecule type" value="Genomic_DNA"/>
</dbReference>
<evidence type="ECO:0000256" key="10">
    <source>
        <dbReference type="ARBA" id="ARBA00023136"/>
    </source>
</evidence>
<evidence type="ECO:0000256" key="7">
    <source>
        <dbReference type="ARBA" id="ARBA00022968"/>
    </source>
</evidence>
<dbReference type="EMBL" id="BMAW01032599">
    <property type="protein sequence ID" value="GFU26352.1"/>
    <property type="molecule type" value="Genomic_DNA"/>
</dbReference>
<keyword evidence="8 12" id="KW-1133">Transmembrane helix</keyword>
<dbReference type="EC" id="2.4.1.-" evidence="12"/>
<dbReference type="Gene3D" id="3.40.50.11660">
    <property type="entry name" value="Glycosyl transferase family 10, C-terminal domain"/>
    <property type="match status" value="1"/>
</dbReference>
<evidence type="ECO:0000256" key="8">
    <source>
        <dbReference type="ARBA" id="ARBA00022989"/>
    </source>
</evidence>
<keyword evidence="4 12" id="KW-0328">Glycosyltransferase</keyword>
<evidence type="ECO:0000313" key="17">
    <source>
        <dbReference type="Proteomes" id="UP000887013"/>
    </source>
</evidence>
<accession>A0A8X6UKJ3</accession>
<keyword evidence="17" id="KW-1185">Reference proteome</keyword>
<keyword evidence="6 12" id="KW-0812">Transmembrane</keyword>
<proteinExistence type="inferred from homology"/>
<organism evidence="16 17">
    <name type="scientific">Nephila pilipes</name>
    <name type="common">Giant wood spider</name>
    <name type="synonym">Nephila maculata</name>
    <dbReference type="NCBI Taxonomy" id="299642"/>
    <lineage>
        <taxon>Eukaryota</taxon>
        <taxon>Metazoa</taxon>
        <taxon>Ecdysozoa</taxon>
        <taxon>Arthropoda</taxon>
        <taxon>Chelicerata</taxon>
        <taxon>Arachnida</taxon>
        <taxon>Araneae</taxon>
        <taxon>Araneomorphae</taxon>
        <taxon>Entelegynae</taxon>
        <taxon>Araneoidea</taxon>
        <taxon>Nephilidae</taxon>
        <taxon>Nephila</taxon>
    </lineage>
</organism>
<feature type="domain" description="Fucosyltransferase N-terminal" evidence="14">
    <location>
        <begin position="80"/>
        <end position="193"/>
    </location>
</feature>
<dbReference type="OrthoDB" id="427096at2759"/>
<reference evidence="16" key="1">
    <citation type="submission" date="2020-08" db="EMBL/GenBank/DDBJ databases">
        <title>Multicomponent nature underlies the extraordinary mechanical properties of spider dragline silk.</title>
        <authorList>
            <person name="Kono N."/>
            <person name="Nakamura H."/>
            <person name="Mori M."/>
            <person name="Yoshida Y."/>
            <person name="Ohtoshi R."/>
            <person name="Malay A.D."/>
            <person name="Moran D.A.P."/>
            <person name="Tomita M."/>
            <person name="Numata K."/>
            <person name="Arakawa K."/>
        </authorList>
    </citation>
    <scope>NUCLEOTIDE SEQUENCE</scope>
</reference>
<evidence type="ECO:0000256" key="3">
    <source>
        <dbReference type="ARBA" id="ARBA00008919"/>
    </source>
</evidence>
<comment type="pathway">
    <text evidence="2">Protein modification; protein glycosylation.</text>
</comment>
<dbReference type="Proteomes" id="UP000887013">
    <property type="component" value="Unassembled WGS sequence"/>
</dbReference>
<dbReference type="PANTHER" id="PTHR48438">
    <property type="entry name" value="ALPHA-(1,3)-FUCOSYLTRANSFERASE C-RELATED"/>
    <property type="match status" value="1"/>
</dbReference>
<evidence type="ECO:0000259" key="14">
    <source>
        <dbReference type="Pfam" id="PF17039"/>
    </source>
</evidence>
<protein>
    <recommendedName>
        <fullName evidence="12">Fucosyltransferase</fullName>
        <ecNumber evidence="12">2.4.1.-</ecNumber>
    </recommendedName>
</protein>
<keyword evidence="10 12" id="KW-0472">Membrane</keyword>
<evidence type="ECO:0000256" key="2">
    <source>
        <dbReference type="ARBA" id="ARBA00004922"/>
    </source>
</evidence>
<keyword evidence="9 12" id="KW-0333">Golgi apparatus</keyword>
<evidence type="ECO:0000313" key="15">
    <source>
        <dbReference type="EMBL" id="GFT08824.1"/>
    </source>
</evidence>
<comment type="similarity">
    <text evidence="3 12">Belongs to the glycosyltransferase 10 family.</text>
</comment>
<feature type="transmembrane region" description="Helical" evidence="12">
    <location>
        <begin position="21"/>
        <end position="40"/>
    </location>
</feature>
<comment type="caution">
    <text evidence="16">The sequence shown here is derived from an EMBL/GenBank/DDBJ whole genome shotgun (WGS) entry which is preliminary data.</text>
</comment>
<feature type="domain" description="Fucosyltransferase C-terminal" evidence="13">
    <location>
        <begin position="211"/>
        <end position="377"/>
    </location>
</feature>
<keyword evidence="5 12" id="KW-0808">Transferase</keyword>
<keyword evidence="7" id="KW-0735">Signal-anchor</keyword>
<sequence length="394" mass="46210">MLLKAEDGSKSYVPNQRYQRLFLQSCTITLAICLLCYTYVHLDNYNNHFYNNFTRWNVREVIVNTFGLNKSVAASQTSRERKLVLLWTPYFSEKDWLPSTHDLHCPIQECDVTSNRSLLPKSSAVILHWRNIDSDDLPRFITDDSNEIGTPLVALFNKEAPPNTPIDSLTGINQKIHLTITYRKDSDVYAPYGRIEKRTKAFTMPEFKPDRKSVCWLVSHCQTQSKREEYVEILKQYIDVEVFGKCGNHICPYEKPLDCYFWLAKQCKFYLSFENSICKDYATEKLYYALMTDMIPIVMGGDDYAKYLPPHSFINVANFSSPKNLAKYLHEVSRTQSSYLSYFKWKEKYESTFVPYWWLCDLCHTLHQTETKTSMPHPDFSSWWFGESNCAFVE</sequence>
<evidence type="ECO:0000256" key="5">
    <source>
        <dbReference type="ARBA" id="ARBA00022679"/>
    </source>
</evidence>
<dbReference type="InterPro" id="IPR001503">
    <property type="entry name" value="Glyco_trans_10"/>
</dbReference>
<dbReference type="SUPFAM" id="SSF53756">
    <property type="entry name" value="UDP-Glycosyltransferase/glycogen phosphorylase"/>
    <property type="match status" value="1"/>
</dbReference>
<comment type="subcellular location">
    <subcellularLocation>
        <location evidence="1 12">Golgi apparatus</location>
        <location evidence="1 12">Golgi stack membrane</location>
        <topology evidence="1 12">Single-pass type II membrane protein</topology>
    </subcellularLocation>
</comment>
<keyword evidence="11" id="KW-0325">Glycoprotein</keyword>
<evidence type="ECO:0000256" key="1">
    <source>
        <dbReference type="ARBA" id="ARBA00004447"/>
    </source>
</evidence>
<dbReference type="AlphaFoldDB" id="A0A8X6UKJ3"/>
<evidence type="ECO:0000256" key="11">
    <source>
        <dbReference type="ARBA" id="ARBA00023180"/>
    </source>
</evidence>
<evidence type="ECO:0000256" key="6">
    <source>
        <dbReference type="ARBA" id="ARBA00022692"/>
    </source>
</evidence>
<dbReference type="FunFam" id="3.40.50.11660:FF:000006">
    <property type="entry name" value="Alpha-(1,3)-fucosyltransferase C"/>
    <property type="match status" value="1"/>
</dbReference>
<dbReference type="InterPro" id="IPR055270">
    <property type="entry name" value="Glyco_tran_10_C"/>
</dbReference>
<evidence type="ECO:0000313" key="16">
    <source>
        <dbReference type="EMBL" id="GFU26352.1"/>
    </source>
</evidence>
<dbReference type="GO" id="GO:0032580">
    <property type="term" value="C:Golgi cisterna membrane"/>
    <property type="evidence" value="ECO:0007669"/>
    <property type="project" value="UniProtKB-SubCell"/>
</dbReference>
<evidence type="ECO:0000256" key="12">
    <source>
        <dbReference type="RuleBase" id="RU003832"/>
    </source>
</evidence>